<evidence type="ECO:0000259" key="1">
    <source>
        <dbReference type="Pfam" id="PF00814"/>
    </source>
</evidence>
<evidence type="ECO:0000313" key="2">
    <source>
        <dbReference type="EMBL" id="MBQ0961890.1"/>
    </source>
</evidence>
<protein>
    <submittedName>
        <fullName evidence="2">tRNA (Adenosine(37)-N6)-threonylcarbamoyltransferase complex dimerization subunit type 1 TsaB</fullName>
        <ecNumber evidence="2">2.3.1.234</ecNumber>
    </submittedName>
</protein>
<proteinExistence type="predicted"/>
<dbReference type="Pfam" id="PF00814">
    <property type="entry name" value="TsaD"/>
    <property type="match status" value="1"/>
</dbReference>
<keyword evidence="3" id="KW-1185">Reference proteome</keyword>
<dbReference type="NCBIfam" id="TIGR03725">
    <property type="entry name" value="T6A_YeaZ"/>
    <property type="match status" value="1"/>
</dbReference>
<evidence type="ECO:0000313" key="3">
    <source>
        <dbReference type="Proteomes" id="UP000678374"/>
    </source>
</evidence>
<sequence length="237" mass="24758">MRLLALDTATEALAVALADGAWGRSINASGGAQASATLLPQLLDLLAGRGLAPADLQGIACGQGPGAFTGLRTAVSVAQGLALGIGCPVWLLDSLLIVAEDARRQASQDEGFTLWVAMDARMDEVYAGHYRRQGGRWQVLRAPALYDLPTLHTLWRAAPPPACAGSAIDAFGERLALGEALLWSRQADRAAALLALAREAVRDQAGVTPDQALPLYLRDKVALTTAERDAQKAGSAA</sequence>
<dbReference type="GO" id="GO:0061711">
    <property type="term" value="F:tRNA N(6)-L-threonylcarbamoyladenine synthase activity"/>
    <property type="evidence" value="ECO:0007669"/>
    <property type="project" value="UniProtKB-EC"/>
</dbReference>
<dbReference type="InterPro" id="IPR043129">
    <property type="entry name" value="ATPase_NBD"/>
</dbReference>
<organism evidence="2 3">
    <name type="scientific">Ideonella aquatica</name>
    <dbReference type="NCBI Taxonomy" id="2824119"/>
    <lineage>
        <taxon>Bacteria</taxon>
        <taxon>Pseudomonadati</taxon>
        <taxon>Pseudomonadota</taxon>
        <taxon>Betaproteobacteria</taxon>
        <taxon>Burkholderiales</taxon>
        <taxon>Sphaerotilaceae</taxon>
        <taxon>Ideonella</taxon>
    </lineage>
</organism>
<feature type="domain" description="Gcp-like" evidence="1">
    <location>
        <begin position="35"/>
        <end position="144"/>
    </location>
</feature>
<dbReference type="EC" id="2.3.1.234" evidence="2"/>
<dbReference type="AlphaFoldDB" id="A0A941BSM8"/>
<name>A0A941BSM8_9BURK</name>
<dbReference type="SUPFAM" id="SSF53067">
    <property type="entry name" value="Actin-like ATPase domain"/>
    <property type="match status" value="2"/>
</dbReference>
<keyword evidence="2" id="KW-0808">Transferase</keyword>
<gene>
    <name evidence="2" type="primary">tsaB</name>
    <name evidence="2" type="ORF">KAK06_23335</name>
</gene>
<accession>A0A941BSM8</accession>
<keyword evidence="2" id="KW-0012">Acyltransferase</keyword>
<dbReference type="InterPro" id="IPR022496">
    <property type="entry name" value="T6A_TsaB"/>
</dbReference>
<dbReference type="GO" id="GO:0002949">
    <property type="term" value="P:tRNA threonylcarbamoyladenosine modification"/>
    <property type="evidence" value="ECO:0007669"/>
    <property type="project" value="InterPro"/>
</dbReference>
<dbReference type="EMBL" id="JAGQDE010000044">
    <property type="protein sequence ID" value="MBQ0961890.1"/>
    <property type="molecule type" value="Genomic_DNA"/>
</dbReference>
<dbReference type="InterPro" id="IPR000905">
    <property type="entry name" value="Gcp-like_dom"/>
</dbReference>
<reference evidence="2" key="1">
    <citation type="submission" date="2021-04" db="EMBL/GenBank/DDBJ databases">
        <title>The genome sequence of Ideonella sp. 4Y11.</title>
        <authorList>
            <person name="Liu Y."/>
        </authorList>
    </citation>
    <scope>NUCLEOTIDE SEQUENCE</scope>
    <source>
        <strain evidence="2">4Y11</strain>
    </source>
</reference>
<dbReference type="Proteomes" id="UP000678374">
    <property type="component" value="Unassembled WGS sequence"/>
</dbReference>
<dbReference type="RefSeq" id="WP_210804573.1">
    <property type="nucleotide sequence ID" value="NZ_JAGQDE010000044.1"/>
</dbReference>
<dbReference type="Gene3D" id="3.30.420.40">
    <property type="match status" value="2"/>
</dbReference>
<comment type="caution">
    <text evidence="2">The sequence shown here is derived from an EMBL/GenBank/DDBJ whole genome shotgun (WGS) entry which is preliminary data.</text>
</comment>